<gene>
    <name evidence="1" type="ORF">MEUPH1_LOCUS9686</name>
</gene>
<evidence type="ECO:0000313" key="2">
    <source>
        <dbReference type="Proteomes" id="UP001160148"/>
    </source>
</evidence>
<keyword evidence="2" id="KW-1185">Reference proteome</keyword>
<accession>A0AAV0WCE2</accession>
<protein>
    <submittedName>
        <fullName evidence="1">Uncharacterized protein</fullName>
    </submittedName>
</protein>
<reference evidence="1 2" key="1">
    <citation type="submission" date="2023-01" db="EMBL/GenBank/DDBJ databases">
        <authorList>
            <person name="Whitehead M."/>
        </authorList>
    </citation>
    <scope>NUCLEOTIDE SEQUENCE [LARGE SCALE GENOMIC DNA]</scope>
</reference>
<sequence length="98" mass="11076">MKFVLAHQHLCLVLPHQTILRYLPIQPITSLPLHRRYPSNVAGYNESSIIQPVHLSCPTTMYQTINQLQDTPEGVLLPQPNLPETASSYLSHFDSSNI</sequence>
<organism evidence="1 2">
    <name type="scientific">Macrosiphum euphorbiae</name>
    <name type="common">potato aphid</name>
    <dbReference type="NCBI Taxonomy" id="13131"/>
    <lineage>
        <taxon>Eukaryota</taxon>
        <taxon>Metazoa</taxon>
        <taxon>Ecdysozoa</taxon>
        <taxon>Arthropoda</taxon>
        <taxon>Hexapoda</taxon>
        <taxon>Insecta</taxon>
        <taxon>Pterygota</taxon>
        <taxon>Neoptera</taxon>
        <taxon>Paraneoptera</taxon>
        <taxon>Hemiptera</taxon>
        <taxon>Sternorrhyncha</taxon>
        <taxon>Aphidomorpha</taxon>
        <taxon>Aphidoidea</taxon>
        <taxon>Aphididae</taxon>
        <taxon>Macrosiphini</taxon>
        <taxon>Macrosiphum</taxon>
    </lineage>
</organism>
<evidence type="ECO:0000313" key="1">
    <source>
        <dbReference type="EMBL" id="CAI6353579.1"/>
    </source>
</evidence>
<comment type="caution">
    <text evidence="1">The sequence shown here is derived from an EMBL/GenBank/DDBJ whole genome shotgun (WGS) entry which is preliminary data.</text>
</comment>
<proteinExistence type="predicted"/>
<dbReference type="Proteomes" id="UP001160148">
    <property type="component" value="Unassembled WGS sequence"/>
</dbReference>
<dbReference type="EMBL" id="CARXXK010000002">
    <property type="protein sequence ID" value="CAI6353579.1"/>
    <property type="molecule type" value="Genomic_DNA"/>
</dbReference>
<dbReference type="AlphaFoldDB" id="A0AAV0WCE2"/>
<name>A0AAV0WCE2_9HEMI</name>